<proteinExistence type="predicted"/>
<evidence type="ECO:0000256" key="1">
    <source>
        <dbReference type="SAM" id="MobiDB-lite"/>
    </source>
</evidence>
<gene>
    <name evidence="2" type="ORF">BDA99DRAFT_543666</name>
</gene>
<reference evidence="2" key="2">
    <citation type="submission" date="2023-02" db="EMBL/GenBank/DDBJ databases">
        <authorList>
            <consortium name="DOE Joint Genome Institute"/>
            <person name="Mondo S.J."/>
            <person name="Chang Y."/>
            <person name="Wang Y."/>
            <person name="Ahrendt S."/>
            <person name="Andreopoulos W."/>
            <person name="Barry K."/>
            <person name="Beard J."/>
            <person name="Benny G.L."/>
            <person name="Blankenship S."/>
            <person name="Bonito G."/>
            <person name="Cuomo C."/>
            <person name="Desiro A."/>
            <person name="Gervers K.A."/>
            <person name="Hundley H."/>
            <person name="Kuo A."/>
            <person name="LaButti K."/>
            <person name="Lang B.F."/>
            <person name="Lipzen A."/>
            <person name="O'Donnell K."/>
            <person name="Pangilinan J."/>
            <person name="Reynolds N."/>
            <person name="Sandor L."/>
            <person name="Smith M.W."/>
            <person name="Tsang A."/>
            <person name="Grigoriev I.V."/>
            <person name="Stajich J.E."/>
            <person name="Spatafora J.W."/>
        </authorList>
    </citation>
    <scope>NUCLEOTIDE SEQUENCE</scope>
    <source>
        <strain evidence="2">RSA 2281</strain>
    </source>
</reference>
<dbReference type="EMBL" id="JAIXMP010000052">
    <property type="protein sequence ID" value="KAI9245329.1"/>
    <property type="molecule type" value="Genomic_DNA"/>
</dbReference>
<protein>
    <submittedName>
        <fullName evidence="2">Uncharacterized protein</fullName>
    </submittedName>
</protein>
<organism evidence="2 3">
    <name type="scientific">Phascolomyces articulosus</name>
    <dbReference type="NCBI Taxonomy" id="60185"/>
    <lineage>
        <taxon>Eukaryota</taxon>
        <taxon>Fungi</taxon>
        <taxon>Fungi incertae sedis</taxon>
        <taxon>Mucoromycota</taxon>
        <taxon>Mucoromycotina</taxon>
        <taxon>Mucoromycetes</taxon>
        <taxon>Mucorales</taxon>
        <taxon>Lichtheimiaceae</taxon>
        <taxon>Phascolomyces</taxon>
    </lineage>
</organism>
<dbReference type="AlphaFoldDB" id="A0AAD5P926"/>
<comment type="caution">
    <text evidence="2">The sequence shown here is derived from an EMBL/GenBank/DDBJ whole genome shotgun (WGS) entry which is preliminary data.</text>
</comment>
<reference evidence="2" key="1">
    <citation type="journal article" date="2022" name="IScience">
        <title>Evolution of zygomycete secretomes and the origins of terrestrial fungal ecologies.</title>
        <authorList>
            <person name="Chang Y."/>
            <person name="Wang Y."/>
            <person name="Mondo S."/>
            <person name="Ahrendt S."/>
            <person name="Andreopoulos W."/>
            <person name="Barry K."/>
            <person name="Beard J."/>
            <person name="Benny G.L."/>
            <person name="Blankenship S."/>
            <person name="Bonito G."/>
            <person name="Cuomo C."/>
            <person name="Desiro A."/>
            <person name="Gervers K.A."/>
            <person name="Hundley H."/>
            <person name="Kuo A."/>
            <person name="LaButti K."/>
            <person name="Lang B.F."/>
            <person name="Lipzen A."/>
            <person name="O'Donnell K."/>
            <person name="Pangilinan J."/>
            <person name="Reynolds N."/>
            <person name="Sandor L."/>
            <person name="Smith M.E."/>
            <person name="Tsang A."/>
            <person name="Grigoriev I.V."/>
            <person name="Stajich J.E."/>
            <person name="Spatafora J.W."/>
        </authorList>
    </citation>
    <scope>NUCLEOTIDE SEQUENCE</scope>
    <source>
        <strain evidence="2">RSA 2281</strain>
    </source>
</reference>
<feature type="region of interest" description="Disordered" evidence="1">
    <location>
        <begin position="147"/>
        <end position="181"/>
    </location>
</feature>
<name>A0AAD5P926_9FUNG</name>
<keyword evidence="3" id="KW-1185">Reference proteome</keyword>
<accession>A0AAD5P926</accession>
<sequence length="192" mass="21233">MLNDTALETPLKPNHEILIVSPLPIRPLHSTRKSHVDGIITKEQEEDARSELLEIMTPGSKRRESHPPHPHQHHSHNNNNYHHEETIIVDVPASPVYRTLNPLPHDTSFIHAAAAFLTVQNAMAAMAAAATTNTTVNDNHYNAMDTLQMPSPVTTNTTTTNTTATASRSRTTTRTRSYSVGDDRNKIPAIVC</sequence>
<evidence type="ECO:0000313" key="3">
    <source>
        <dbReference type="Proteomes" id="UP001209540"/>
    </source>
</evidence>
<feature type="region of interest" description="Disordered" evidence="1">
    <location>
        <begin position="60"/>
        <end position="79"/>
    </location>
</feature>
<feature type="compositionally biased region" description="Low complexity" evidence="1">
    <location>
        <begin position="154"/>
        <end position="176"/>
    </location>
</feature>
<dbReference type="Proteomes" id="UP001209540">
    <property type="component" value="Unassembled WGS sequence"/>
</dbReference>
<evidence type="ECO:0000313" key="2">
    <source>
        <dbReference type="EMBL" id="KAI9245329.1"/>
    </source>
</evidence>